<organism evidence="2 3">
    <name type="scientific">Xenopus laevis</name>
    <name type="common">African clawed frog</name>
    <dbReference type="NCBI Taxonomy" id="8355"/>
    <lineage>
        <taxon>Eukaryota</taxon>
        <taxon>Metazoa</taxon>
        <taxon>Chordata</taxon>
        <taxon>Craniata</taxon>
        <taxon>Vertebrata</taxon>
        <taxon>Euteleostomi</taxon>
        <taxon>Amphibia</taxon>
        <taxon>Batrachia</taxon>
        <taxon>Anura</taxon>
        <taxon>Pipoidea</taxon>
        <taxon>Pipidae</taxon>
        <taxon>Xenopodinae</taxon>
        <taxon>Xenopus</taxon>
        <taxon>Xenopus</taxon>
    </lineage>
</organism>
<evidence type="ECO:0000313" key="3">
    <source>
        <dbReference type="Proteomes" id="UP000694892"/>
    </source>
</evidence>
<dbReference type="EMBL" id="CM004475">
    <property type="protein sequence ID" value="OCT77387.1"/>
    <property type="molecule type" value="Genomic_DNA"/>
</dbReference>
<dbReference type="Proteomes" id="UP000694892">
    <property type="component" value="Chromosome 5S"/>
</dbReference>
<reference evidence="3" key="1">
    <citation type="journal article" date="2016" name="Nature">
        <title>Genome evolution in the allotetraploid frog Xenopus laevis.</title>
        <authorList>
            <person name="Session A.M."/>
            <person name="Uno Y."/>
            <person name="Kwon T."/>
            <person name="Chapman J.A."/>
            <person name="Toyoda A."/>
            <person name="Takahashi S."/>
            <person name="Fukui A."/>
            <person name="Hikosaka A."/>
            <person name="Suzuki A."/>
            <person name="Kondo M."/>
            <person name="van Heeringen S.J."/>
            <person name="Quigley I."/>
            <person name="Heinz S."/>
            <person name="Ogino H."/>
            <person name="Ochi H."/>
            <person name="Hellsten U."/>
            <person name="Lyons J.B."/>
            <person name="Simakov O."/>
            <person name="Putnam N."/>
            <person name="Stites J."/>
            <person name="Kuroki Y."/>
            <person name="Tanaka T."/>
            <person name="Michiue T."/>
            <person name="Watanabe M."/>
            <person name="Bogdanovic O."/>
            <person name="Lister R."/>
            <person name="Georgiou G."/>
            <person name="Paranjpe S.S."/>
            <person name="van Kruijsbergen I."/>
            <person name="Shu S."/>
            <person name="Carlson J."/>
            <person name="Kinoshita T."/>
            <person name="Ohta Y."/>
            <person name="Mawaribuchi S."/>
            <person name="Jenkins J."/>
            <person name="Grimwood J."/>
            <person name="Schmutz J."/>
            <person name="Mitros T."/>
            <person name="Mozaffari S.V."/>
            <person name="Suzuki Y."/>
            <person name="Haramoto Y."/>
            <person name="Yamamoto T.S."/>
            <person name="Takagi C."/>
            <person name="Heald R."/>
            <person name="Miller K."/>
            <person name="Haudenschild C."/>
            <person name="Kitzman J."/>
            <person name="Nakayama T."/>
            <person name="Izutsu Y."/>
            <person name="Robert J."/>
            <person name="Fortriede J."/>
            <person name="Burns K."/>
            <person name="Lotay V."/>
            <person name="Karimi K."/>
            <person name="Yasuoka Y."/>
            <person name="Dichmann D.S."/>
            <person name="Flajnik M.F."/>
            <person name="Houston D.W."/>
            <person name="Shendure J."/>
            <person name="DuPasquier L."/>
            <person name="Vize P.D."/>
            <person name="Zorn A.M."/>
            <person name="Ito M."/>
            <person name="Marcotte E.M."/>
            <person name="Wallingford J.B."/>
            <person name="Ito Y."/>
            <person name="Asashima M."/>
            <person name="Ueno N."/>
            <person name="Matsuda Y."/>
            <person name="Veenstra G.J."/>
            <person name="Fujiyama A."/>
            <person name="Harland R.M."/>
            <person name="Taira M."/>
            <person name="Rokhsar D.S."/>
        </authorList>
    </citation>
    <scope>NUCLEOTIDE SEQUENCE [LARGE SCALE GENOMIC DNA]</scope>
    <source>
        <strain evidence="3">J</strain>
    </source>
</reference>
<name>A0A974HGP9_XENLA</name>
<dbReference type="AlphaFoldDB" id="A0A974HGP9"/>
<protein>
    <recommendedName>
        <fullName evidence="1">C2 NT-type domain-containing protein</fullName>
    </recommendedName>
</protein>
<evidence type="ECO:0000313" key="2">
    <source>
        <dbReference type="EMBL" id="OCT77387.1"/>
    </source>
</evidence>
<feature type="domain" description="C2 NT-type" evidence="1">
    <location>
        <begin position="1"/>
        <end position="54"/>
    </location>
</feature>
<proteinExistence type="predicted"/>
<evidence type="ECO:0000259" key="1">
    <source>
        <dbReference type="PROSITE" id="PS51840"/>
    </source>
</evidence>
<feature type="non-terminal residue" evidence="2">
    <location>
        <position position="1"/>
    </location>
</feature>
<feature type="non-terminal residue" evidence="2">
    <location>
        <position position="61"/>
    </location>
</feature>
<accession>A0A974HGP9</accession>
<gene>
    <name evidence="2" type="ORF">XELAEV_180284825mg</name>
</gene>
<dbReference type="InterPro" id="IPR019448">
    <property type="entry name" value="NT-C2"/>
</dbReference>
<sequence length="61" mass="6705">ESSSGRRKALATSNINMKQYASPMPTQTDVKLKFKPLSKKVLGATLQFSLSCIFLREGKAT</sequence>
<dbReference type="PROSITE" id="PS51840">
    <property type="entry name" value="C2_NT"/>
    <property type="match status" value="1"/>
</dbReference>